<reference evidence="2" key="1">
    <citation type="journal article" date="2023" name="bioRxiv">
        <title>Improved chromosome-level genome assembly for marigold (Tagetes erecta).</title>
        <authorList>
            <person name="Jiang F."/>
            <person name="Yuan L."/>
            <person name="Wang S."/>
            <person name="Wang H."/>
            <person name="Xu D."/>
            <person name="Wang A."/>
            <person name="Fan W."/>
        </authorList>
    </citation>
    <scope>NUCLEOTIDE SEQUENCE</scope>
    <source>
        <strain evidence="2">WSJ</strain>
        <tissue evidence="2">Leaf</tissue>
    </source>
</reference>
<evidence type="ECO:0000256" key="1">
    <source>
        <dbReference type="SAM" id="Phobius"/>
    </source>
</evidence>
<feature type="transmembrane region" description="Helical" evidence="1">
    <location>
        <begin position="27"/>
        <end position="50"/>
    </location>
</feature>
<gene>
    <name evidence="2" type="ORF">QVD17_06441</name>
</gene>
<evidence type="ECO:0000313" key="2">
    <source>
        <dbReference type="EMBL" id="KAK1440612.1"/>
    </source>
</evidence>
<dbReference type="AlphaFoldDB" id="A0AAD8PC84"/>
<protein>
    <submittedName>
        <fullName evidence="2">Uncharacterized protein</fullName>
    </submittedName>
</protein>
<keyword evidence="1" id="KW-1133">Transmembrane helix</keyword>
<name>A0AAD8PC84_TARER</name>
<organism evidence="2 3">
    <name type="scientific">Tagetes erecta</name>
    <name type="common">African marigold</name>
    <dbReference type="NCBI Taxonomy" id="13708"/>
    <lineage>
        <taxon>Eukaryota</taxon>
        <taxon>Viridiplantae</taxon>
        <taxon>Streptophyta</taxon>
        <taxon>Embryophyta</taxon>
        <taxon>Tracheophyta</taxon>
        <taxon>Spermatophyta</taxon>
        <taxon>Magnoliopsida</taxon>
        <taxon>eudicotyledons</taxon>
        <taxon>Gunneridae</taxon>
        <taxon>Pentapetalae</taxon>
        <taxon>asterids</taxon>
        <taxon>campanulids</taxon>
        <taxon>Asterales</taxon>
        <taxon>Asteraceae</taxon>
        <taxon>Asteroideae</taxon>
        <taxon>Heliantheae alliance</taxon>
        <taxon>Tageteae</taxon>
        <taxon>Tagetes</taxon>
    </lineage>
</organism>
<sequence length="67" mass="7871">MQATVLPFNLFHFLVHALETYPHCKSMGIFVLAKETWVFSIFLILLFSTLDLSFRNKRLLCSSYRSK</sequence>
<dbReference type="EMBL" id="JAUHHV010000001">
    <property type="protein sequence ID" value="KAK1440612.1"/>
    <property type="molecule type" value="Genomic_DNA"/>
</dbReference>
<evidence type="ECO:0000313" key="3">
    <source>
        <dbReference type="Proteomes" id="UP001229421"/>
    </source>
</evidence>
<proteinExistence type="predicted"/>
<keyword evidence="3" id="KW-1185">Reference proteome</keyword>
<comment type="caution">
    <text evidence="2">The sequence shown here is derived from an EMBL/GenBank/DDBJ whole genome shotgun (WGS) entry which is preliminary data.</text>
</comment>
<dbReference type="Proteomes" id="UP001229421">
    <property type="component" value="Unassembled WGS sequence"/>
</dbReference>
<accession>A0AAD8PC84</accession>
<keyword evidence="1" id="KW-0812">Transmembrane</keyword>
<keyword evidence="1" id="KW-0472">Membrane</keyword>